<sequence length="304" mass="33246">MDERALASQDGGVVALDKQQSGADMTWQPATAISSTSIIVIALGFVVLTGLVIFMCALRRGGQDQSDSDAASNLPPENSRRCMKRMTFAVPERRRTGLDDIDSSGSVVPVLGDDASYRKMRGGSRLETNSWAEVSAATTSNSVAPLSSRHSRPAMPTLIYMPARGRCFNDTIAPSDCSSHTDDYSIDILESPESTEYSFGSEGDDMFPSTPWDDDVDSYRSMDYTFLSTSSSDVFGSNRARNAGAWKQVYGPNTDPPQDSDLPRLSSGVLFVRQMNARDMRRIRLDTRANGAKNNSLMRFDVEV</sequence>
<dbReference type="EMBL" id="BSXW01000316">
    <property type="protein sequence ID" value="GMF18445.1"/>
    <property type="molecule type" value="Genomic_DNA"/>
</dbReference>
<evidence type="ECO:0000313" key="2">
    <source>
        <dbReference type="EMBL" id="GMF18445.1"/>
    </source>
</evidence>
<comment type="caution">
    <text evidence="2">The sequence shown here is derived from an EMBL/GenBank/DDBJ whole genome shotgun (WGS) entry which is preliminary data.</text>
</comment>
<accession>A0A9W6TRV3</accession>
<proteinExistence type="predicted"/>
<gene>
    <name evidence="2" type="ORF">Plil01_000690300</name>
</gene>
<evidence type="ECO:0000256" key="1">
    <source>
        <dbReference type="SAM" id="Phobius"/>
    </source>
</evidence>
<evidence type="ECO:0000313" key="3">
    <source>
        <dbReference type="Proteomes" id="UP001165083"/>
    </source>
</evidence>
<reference evidence="2" key="1">
    <citation type="submission" date="2023-04" db="EMBL/GenBank/DDBJ databases">
        <title>Phytophthora lilii NBRC 32176.</title>
        <authorList>
            <person name="Ichikawa N."/>
            <person name="Sato H."/>
            <person name="Tonouchi N."/>
        </authorList>
    </citation>
    <scope>NUCLEOTIDE SEQUENCE</scope>
    <source>
        <strain evidence="2">NBRC 32176</strain>
    </source>
</reference>
<keyword evidence="1" id="KW-1133">Transmembrane helix</keyword>
<keyword evidence="3" id="KW-1185">Reference proteome</keyword>
<keyword evidence="1" id="KW-0472">Membrane</keyword>
<name>A0A9W6TRV3_9STRA</name>
<keyword evidence="1" id="KW-0812">Transmembrane</keyword>
<protein>
    <submittedName>
        <fullName evidence="2">Unnamed protein product</fullName>
    </submittedName>
</protein>
<dbReference type="OrthoDB" id="168381at2759"/>
<dbReference type="AlphaFoldDB" id="A0A9W6TRV3"/>
<organism evidence="2 3">
    <name type="scientific">Phytophthora lilii</name>
    <dbReference type="NCBI Taxonomy" id="2077276"/>
    <lineage>
        <taxon>Eukaryota</taxon>
        <taxon>Sar</taxon>
        <taxon>Stramenopiles</taxon>
        <taxon>Oomycota</taxon>
        <taxon>Peronosporomycetes</taxon>
        <taxon>Peronosporales</taxon>
        <taxon>Peronosporaceae</taxon>
        <taxon>Phytophthora</taxon>
    </lineage>
</organism>
<dbReference type="Proteomes" id="UP001165083">
    <property type="component" value="Unassembled WGS sequence"/>
</dbReference>
<feature type="transmembrane region" description="Helical" evidence="1">
    <location>
        <begin position="32"/>
        <end position="58"/>
    </location>
</feature>